<feature type="compositionally biased region" description="Polar residues" evidence="1">
    <location>
        <begin position="121"/>
        <end position="131"/>
    </location>
</feature>
<dbReference type="SUPFAM" id="SSF49899">
    <property type="entry name" value="Concanavalin A-like lectins/glucanases"/>
    <property type="match status" value="1"/>
</dbReference>
<protein>
    <recommendedName>
        <fullName evidence="5">LamG-like jellyroll fold domain-containing protein</fullName>
    </recommendedName>
</protein>
<keyword evidence="2" id="KW-0472">Membrane</keyword>
<evidence type="ECO:0000313" key="4">
    <source>
        <dbReference type="Proteomes" id="UP000322214"/>
    </source>
</evidence>
<keyword evidence="2" id="KW-1133">Transmembrane helix</keyword>
<dbReference type="EMBL" id="CP042912">
    <property type="protein sequence ID" value="QEG22151.1"/>
    <property type="molecule type" value="Genomic_DNA"/>
</dbReference>
<keyword evidence="4" id="KW-1185">Reference proteome</keyword>
<dbReference type="InterPro" id="IPR013320">
    <property type="entry name" value="ConA-like_dom_sf"/>
</dbReference>
<accession>A0A5B9PGW3</accession>
<dbReference type="RefSeq" id="WP_075082256.1">
    <property type="nucleotide sequence ID" value="NZ_CP042912.1"/>
</dbReference>
<dbReference type="KEGG" id="mff:MFFC18_20120"/>
<reference evidence="3 4" key="1">
    <citation type="submission" date="2019-08" db="EMBL/GenBank/DDBJ databases">
        <title>Deep-cultivation of Planctomycetes and their phenomic and genomic characterization uncovers novel biology.</title>
        <authorList>
            <person name="Wiegand S."/>
            <person name="Jogler M."/>
            <person name="Boedeker C."/>
            <person name="Pinto D."/>
            <person name="Vollmers J."/>
            <person name="Rivas-Marin E."/>
            <person name="Kohn T."/>
            <person name="Peeters S.H."/>
            <person name="Heuer A."/>
            <person name="Rast P."/>
            <person name="Oberbeckmann S."/>
            <person name="Bunk B."/>
            <person name="Jeske O."/>
            <person name="Meyerdierks A."/>
            <person name="Storesund J.E."/>
            <person name="Kallscheuer N."/>
            <person name="Luecker S."/>
            <person name="Lage O.M."/>
            <person name="Pohl T."/>
            <person name="Merkel B.J."/>
            <person name="Hornburger P."/>
            <person name="Mueller R.-W."/>
            <person name="Bruemmer F."/>
            <person name="Labrenz M."/>
            <person name="Spormann A.M."/>
            <person name="Op den Camp H."/>
            <person name="Overmann J."/>
            <person name="Amann R."/>
            <person name="Jetten M.S.M."/>
            <person name="Mascher T."/>
            <person name="Medema M.H."/>
            <person name="Devos D.P."/>
            <person name="Kaster A.-K."/>
            <person name="Ovreas L."/>
            <person name="Rohde M."/>
            <person name="Galperin M.Y."/>
            <person name="Jogler C."/>
        </authorList>
    </citation>
    <scope>NUCLEOTIDE SEQUENCE [LARGE SCALE GENOMIC DNA]</scope>
    <source>
        <strain evidence="3 4">FC18</strain>
    </source>
</reference>
<evidence type="ECO:0000256" key="2">
    <source>
        <dbReference type="SAM" id="Phobius"/>
    </source>
</evidence>
<feature type="compositionally biased region" description="Polar residues" evidence="1">
    <location>
        <begin position="89"/>
        <end position="100"/>
    </location>
</feature>
<evidence type="ECO:0000256" key="1">
    <source>
        <dbReference type="SAM" id="MobiDB-lite"/>
    </source>
</evidence>
<evidence type="ECO:0000313" key="3">
    <source>
        <dbReference type="EMBL" id="QEG22151.1"/>
    </source>
</evidence>
<dbReference type="OrthoDB" id="5388988at2"/>
<keyword evidence="2" id="KW-0812">Transmembrane</keyword>
<dbReference type="AlphaFoldDB" id="A0A5B9PGW3"/>
<dbReference type="Gene3D" id="2.60.120.200">
    <property type="match status" value="1"/>
</dbReference>
<proteinExistence type="predicted"/>
<dbReference type="STRING" id="980251.GCA_001642875_03499"/>
<feature type="region of interest" description="Disordered" evidence="1">
    <location>
        <begin position="61"/>
        <end position="173"/>
    </location>
</feature>
<dbReference type="Proteomes" id="UP000322214">
    <property type="component" value="Chromosome"/>
</dbReference>
<organism evidence="3 4">
    <name type="scientific">Mariniblastus fucicola</name>
    <dbReference type="NCBI Taxonomy" id="980251"/>
    <lineage>
        <taxon>Bacteria</taxon>
        <taxon>Pseudomonadati</taxon>
        <taxon>Planctomycetota</taxon>
        <taxon>Planctomycetia</taxon>
        <taxon>Pirellulales</taxon>
        <taxon>Pirellulaceae</taxon>
        <taxon>Mariniblastus</taxon>
    </lineage>
</organism>
<sequence>MAKARKSNRNLAKTGQAGAQPLQGIQKVALWSVPAVFAIFLACAGTLAYLYFSKPATVAKVPSDRTPNENVESSLAEQDPLLNDDQPKNYPTENLTTTTEGLVDAESAKEPSSEPAAAESGSQSDPQTSASPADVVAAEPEPKEAGDATGPENSLSDPSTTSSATPPAPSTPIEVTLNAKTIVSLVCDDGKISFSGPTELKFVDSQPTLQVTEESGVKFAHLLFDGMDQSAELPPVSRSQGSLEMVAKLPSQNTSIFLDSNYQRLTLRKNRDGLRWRVAGVQKPDKIRDVSKPVDFDQWHHIVVTWKSGGAAILYVDGIEYDRFNYIHEQPHFAEYEDVVLGRTRGPNSRFYECRIHRYKVFDQPIPAADVAKLNQAIRQTYPFIFR</sequence>
<evidence type="ECO:0008006" key="5">
    <source>
        <dbReference type="Google" id="ProtNLM"/>
    </source>
</evidence>
<name>A0A5B9PGW3_9BACT</name>
<feature type="transmembrane region" description="Helical" evidence="2">
    <location>
        <begin position="28"/>
        <end position="52"/>
    </location>
</feature>
<dbReference type="Pfam" id="PF13385">
    <property type="entry name" value="Laminin_G_3"/>
    <property type="match status" value="1"/>
</dbReference>
<gene>
    <name evidence="3" type="ORF">MFFC18_20120</name>
</gene>